<dbReference type="KEGG" id="ztr:MYCGRDRAFT_13559"/>
<dbReference type="GO" id="GO:0016747">
    <property type="term" value="F:acyltransferase activity, transferring groups other than amino-acyl groups"/>
    <property type="evidence" value="ECO:0007669"/>
    <property type="project" value="InterPro"/>
</dbReference>
<dbReference type="InParanoid" id="F9XFZ4"/>
<keyword evidence="3" id="KW-0808">Transferase</keyword>
<proteinExistence type="predicted"/>
<dbReference type="PANTHER" id="PTHR23028">
    <property type="entry name" value="ACETYLTRANSFERASE"/>
    <property type="match status" value="1"/>
</dbReference>
<feature type="transmembrane region" description="Helical" evidence="1">
    <location>
        <begin position="257"/>
        <end position="275"/>
    </location>
</feature>
<dbReference type="Pfam" id="PF01757">
    <property type="entry name" value="Acyl_transf_3"/>
    <property type="match status" value="1"/>
</dbReference>
<dbReference type="InterPro" id="IPR050879">
    <property type="entry name" value="Acyltransferase_3"/>
</dbReference>
<feature type="transmembrane region" description="Helical" evidence="1">
    <location>
        <begin position="45"/>
        <end position="67"/>
    </location>
</feature>
<reference evidence="3 4" key="1">
    <citation type="journal article" date="2011" name="PLoS Genet.">
        <title>Finished genome of the fungal wheat pathogen Mycosphaerella graminicola reveals dispensome structure, chromosome plasticity, and stealth pathogenesis.</title>
        <authorList>
            <person name="Goodwin S.B."/>
            <person name="Ben M'barek S."/>
            <person name="Dhillon B."/>
            <person name="Wittenberg A.H.J."/>
            <person name="Crane C.F."/>
            <person name="Hane J.K."/>
            <person name="Foster A.J."/>
            <person name="Van der Lee T.A.J."/>
            <person name="Grimwood J."/>
            <person name="Aerts A."/>
            <person name="Antoniw J."/>
            <person name="Bailey A."/>
            <person name="Bluhm B."/>
            <person name="Bowler J."/>
            <person name="Bristow J."/>
            <person name="van der Burgt A."/>
            <person name="Canto-Canche B."/>
            <person name="Churchill A.C.L."/>
            <person name="Conde-Ferraez L."/>
            <person name="Cools H.J."/>
            <person name="Coutinho P.M."/>
            <person name="Csukai M."/>
            <person name="Dehal P."/>
            <person name="De Wit P."/>
            <person name="Donzelli B."/>
            <person name="van de Geest H.C."/>
            <person name="van Ham R.C.H.J."/>
            <person name="Hammond-Kosack K.E."/>
            <person name="Henrissat B."/>
            <person name="Kilian A."/>
            <person name="Kobayashi A.K."/>
            <person name="Koopmann E."/>
            <person name="Kourmpetis Y."/>
            <person name="Kuzniar A."/>
            <person name="Lindquist E."/>
            <person name="Lombard V."/>
            <person name="Maliepaard C."/>
            <person name="Martins N."/>
            <person name="Mehrabi R."/>
            <person name="Nap J.P.H."/>
            <person name="Ponomarenko A."/>
            <person name="Rudd J.J."/>
            <person name="Salamov A."/>
            <person name="Schmutz J."/>
            <person name="Schouten H.J."/>
            <person name="Shapiro H."/>
            <person name="Stergiopoulos I."/>
            <person name="Torriani S.F.F."/>
            <person name="Tu H."/>
            <person name="de Vries R.P."/>
            <person name="Waalwijk C."/>
            <person name="Ware S.B."/>
            <person name="Wiebenga A."/>
            <person name="Zwiers L.-H."/>
            <person name="Oliver R.P."/>
            <person name="Grigoriev I.V."/>
            <person name="Kema G.H.J."/>
        </authorList>
    </citation>
    <scope>NUCLEOTIDE SEQUENCE [LARGE SCALE GENOMIC DNA]</scope>
    <source>
        <strain evidence="4">CBS 115943 / IPO323</strain>
    </source>
</reference>
<dbReference type="OrthoDB" id="5819582at2759"/>
<keyword evidence="1" id="KW-0472">Membrane</keyword>
<keyword evidence="4" id="KW-1185">Reference proteome</keyword>
<dbReference type="GeneID" id="13397855"/>
<evidence type="ECO:0000313" key="3">
    <source>
        <dbReference type="EMBL" id="EGP85706.1"/>
    </source>
</evidence>
<dbReference type="InterPro" id="IPR002656">
    <property type="entry name" value="Acyl_transf_3_dom"/>
</dbReference>
<dbReference type="RefSeq" id="XP_003850730.1">
    <property type="nucleotide sequence ID" value="XM_003850682.1"/>
</dbReference>
<feature type="transmembrane region" description="Helical" evidence="1">
    <location>
        <begin position="364"/>
        <end position="385"/>
    </location>
</feature>
<feature type="domain" description="Acyltransferase 3" evidence="2">
    <location>
        <begin position="2"/>
        <end position="381"/>
    </location>
</feature>
<keyword evidence="3" id="KW-0012">Acyltransferase</keyword>
<evidence type="ECO:0000259" key="2">
    <source>
        <dbReference type="Pfam" id="PF01757"/>
    </source>
</evidence>
<dbReference type="OMA" id="NTMEPFF"/>
<dbReference type="PANTHER" id="PTHR23028:SF134">
    <property type="entry name" value="PUTATIVE (AFU_ORTHOLOGUE AFUA_4G08520)-RELATED"/>
    <property type="match status" value="1"/>
</dbReference>
<feature type="transmembrane region" description="Helical" evidence="1">
    <location>
        <begin position="295"/>
        <end position="312"/>
    </location>
</feature>
<feature type="non-terminal residue" evidence="3">
    <location>
        <position position="1"/>
    </location>
</feature>
<dbReference type="STRING" id="336722.F9XFZ4"/>
<feature type="non-terminal residue" evidence="3">
    <location>
        <position position="388"/>
    </location>
</feature>
<gene>
    <name evidence="3" type="ORF">MYCGRDRAFT_13559</name>
</gene>
<keyword evidence="1" id="KW-1133">Transmembrane helix</keyword>
<organism evidence="3 4">
    <name type="scientific">Zymoseptoria tritici (strain CBS 115943 / IPO323)</name>
    <name type="common">Speckled leaf blotch fungus</name>
    <name type="synonym">Septoria tritici</name>
    <dbReference type="NCBI Taxonomy" id="336722"/>
    <lineage>
        <taxon>Eukaryota</taxon>
        <taxon>Fungi</taxon>
        <taxon>Dikarya</taxon>
        <taxon>Ascomycota</taxon>
        <taxon>Pezizomycotina</taxon>
        <taxon>Dothideomycetes</taxon>
        <taxon>Dothideomycetidae</taxon>
        <taxon>Mycosphaerellales</taxon>
        <taxon>Mycosphaerellaceae</taxon>
        <taxon>Zymoseptoria</taxon>
    </lineage>
</organism>
<dbReference type="eggNOG" id="ENOG502RYMZ">
    <property type="taxonomic scope" value="Eukaryota"/>
</dbReference>
<sequence length="388" mass="44024">TAYLDGMRGLVALLVFVRHFSLPWQPHLDYGYGQYGSYHGLLRLPFLRILFAGPWVPMMFVVSGYVLSAKPLKLARNEAWQGLFLSMASSTFRRAIRLFLPPVVSTCAVMLIVHLGGFSFDYELMPGRNPEHPAALDSVGAQLGDWCHFVLYELTNPWDWHQRQLMAYGPHLWTIPIAFQGTLVVFLACLGLARTRPRMRAVSLGLGIVWSELCGRKYIAPFLGGTLIRELSFSKQAASGPGGAKEHTTGSMVRSSFAYIGLMFGLFLGSFPRFNDHGRACTFGWKLLCDITPNYRFWHGIAAFCVLLAIDQDRTLQRPFEHRIIQYMGTISFSFYIVHEPFLHVVAFYLPGFFWTWIGQEGWLRYQCGFAMGMLASLFILVWIADVF</sequence>
<feature type="transmembrane region" description="Helical" evidence="1">
    <location>
        <begin position="173"/>
        <end position="193"/>
    </location>
</feature>
<feature type="transmembrane region" description="Helical" evidence="1">
    <location>
        <begin position="333"/>
        <end position="358"/>
    </location>
</feature>
<dbReference type="EMBL" id="CM001202">
    <property type="protein sequence ID" value="EGP85706.1"/>
    <property type="molecule type" value="Genomic_DNA"/>
</dbReference>
<dbReference type="Proteomes" id="UP000008062">
    <property type="component" value="Chromosome 7"/>
</dbReference>
<keyword evidence="1" id="KW-0812">Transmembrane</keyword>
<evidence type="ECO:0000313" key="4">
    <source>
        <dbReference type="Proteomes" id="UP000008062"/>
    </source>
</evidence>
<dbReference type="AlphaFoldDB" id="F9XFZ4"/>
<dbReference type="HOGENOM" id="CLU_005679_13_0_1"/>
<evidence type="ECO:0000256" key="1">
    <source>
        <dbReference type="SAM" id="Phobius"/>
    </source>
</evidence>
<protein>
    <submittedName>
        <fullName evidence="3">Acyltransferase</fullName>
    </submittedName>
</protein>
<name>F9XFZ4_ZYMTI</name>
<accession>F9XFZ4</accession>
<feature type="transmembrane region" description="Helical" evidence="1">
    <location>
        <begin position="98"/>
        <end position="120"/>
    </location>
</feature>